<evidence type="ECO:0000256" key="3">
    <source>
        <dbReference type="ARBA" id="ARBA00036311"/>
    </source>
</evidence>
<dbReference type="PANTHER" id="PTHR11567:SF110">
    <property type="entry name" value="2-PHOSPHOXYLOSE PHOSPHATASE 1"/>
    <property type="match status" value="1"/>
</dbReference>
<dbReference type="InterPro" id="IPR050645">
    <property type="entry name" value="Histidine_acid_phosphatase"/>
</dbReference>
<accession>A0AAD4NJE0</accession>
<evidence type="ECO:0000313" key="8">
    <source>
        <dbReference type="Proteomes" id="UP001201812"/>
    </source>
</evidence>
<keyword evidence="6" id="KW-0812">Transmembrane</keyword>
<name>A0AAD4NJE0_9BILA</name>
<comment type="catalytic activity">
    <reaction evidence="3">
        <text>3-O-[beta-D-GlcA-(1-&gt;3)-beta-D-Gal-(1-&gt;3)-beta-D-Gal-(1-&gt;4)-beta-D-2-O-P-Xyl]-L-seryl-[protein] + H2O = 3-O-(beta-D-GlcA-(1-&gt;3)-beta-D-Gal-(1-&gt;3)-beta-D-Gal-(1-&gt;4)-beta-D-Xyl)-L-seryl-[protein] + phosphate</text>
        <dbReference type="Rhea" id="RHEA:56512"/>
        <dbReference type="Rhea" id="RHEA-COMP:12573"/>
        <dbReference type="Rhea" id="RHEA-COMP:14559"/>
        <dbReference type="ChEBI" id="CHEBI:15377"/>
        <dbReference type="ChEBI" id="CHEBI:43474"/>
        <dbReference type="ChEBI" id="CHEBI:132093"/>
        <dbReference type="ChEBI" id="CHEBI:140495"/>
    </reaction>
</comment>
<comment type="caution">
    <text evidence="7">The sequence shown here is derived from an EMBL/GenBank/DDBJ whole genome shotgun (WGS) entry which is preliminary data.</text>
</comment>
<dbReference type="Proteomes" id="UP001201812">
    <property type="component" value="Unassembled WGS sequence"/>
</dbReference>
<evidence type="ECO:0000256" key="6">
    <source>
        <dbReference type="SAM" id="Phobius"/>
    </source>
</evidence>
<evidence type="ECO:0000256" key="1">
    <source>
        <dbReference type="ARBA" id="ARBA00005375"/>
    </source>
</evidence>
<dbReference type="InterPro" id="IPR029033">
    <property type="entry name" value="His_PPase_superfam"/>
</dbReference>
<evidence type="ECO:0000256" key="4">
    <source>
        <dbReference type="ARBA" id="ARBA00040357"/>
    </source>
</evidence>
<dbReference type="InterPro" id="IPR000560">
    <property type="entry name" value="His_Pase_clade-2"/>
</dbReference>
<gene>
    <name evidence="7" type="ORF">DdX_00088</name>
</gene>
<dbReference type="GO" id="GO:0050650">
    <property type="term" value="P:chondroitin sulfate proteoglycan biosynthetic process"/>
    <property type="evidence" value="ECO:0007669"/>
    <property type="project" value="TreeGrafter"/>
</dbReference>
<keyword evidence="6" id="KW-0472">Membrane</keyword>
<comment type="similarity">
    <text evidence="1">Belongs to the histidine acid phosphatase family.</text>
</comment>
<dbReference type="Pfam" id="PF00328">
    <property type="entry name" value="His_Phos_2"/>
    <property type="match status" value="1"/>
</dbReference>
<dbReference type="EMBL" id="JAKKPZ010000001">
    <property type="protein sequence ID" value="KAI1727945.1"/>
    <property type="molecule type" value="Genomic_DNA"/>
</dbReference>
<evidence type="ECO:0000256" key="2">
    <source>
        <dbReference type="ARBA" id="ARBA00022801"/>
    </source>
</evidence>
<protein>
    <recommendedName>
        <fullName evidence="4">2-phosphoxylose phosphatase 1</fullName>
    </recommendedName>
    <alternativeName>
        <fullName evidence="5">Acid phosphatase-like protein 2</fullName>
    </alternativeName>
</protein>
<keyword evidence="2" id="KW-0378">Hydrolase</keyword>
<feature type="transmembrane region" description="Helical" evidence="6">
    <location>
        <begin position="6"/>
        <end position="25"/>
    </location>
</feature>
<keyword evidence="8" id="KW-1185">Reference proteome</keyword>
<evidence type="ECO:0000313" key="7">
    <source>
        <dbReference type="EMBL" id="KAI1727945.1"/>
    </source>
</evidence>
<dbReference type="GO" id="GO:0006024">
    <property type="term" value="P:glycosaminoglycan biosynthetic process"/>
    <property type="evidence" value="ECO:0007669"/>
    <property type="project" value="TreeGrafter"/>
</dbReference>
<organism evidence="7 8">
    <name type="scientific">Ditylenchus destructor</name>
    <dbReference type="NCBI Taxonomy" id="166010"/>
    <lineage>
        <taxon>Eukaryota</taxon>
        <taxon>Metazoa</taxon>
        <taxon>Ecdysozoa</taxon>
        <taxon>Nematoda</taxon>
        <taxon>Chromadorea</taxon>
        <taxon>Rhabditida</taxon>
        <taxon>Tylenchina</taxon>
        <taxon>Tylenchomorpha</taxon>
        <taxon>Sphaerularioidea</taxon>
        <taxon>Anguinidae</taxon>
        <taxon>Anguininae</taxon>
        <taxon>Ditylenchus</taxon>
    </lineage>
</organism>
<evidence type="ECO:0000256" key="5">
    <source>
        <dbReference type="ARBA" id="ARBA00041499"/>
    </source>
</evidence>
<reference evidence="7" key="1">
    <citation type="submission" date="2022-01" db="EMBL/GenBank/DDBJ databases">
        <title>Genome Sequence Resource for Two Populations of Ditylenchus destructor, the Migratory Endoparasitic Phytonematode.</title>
        <authorList>
            <person name="Zhang H."/>
            <person name="Lin R."/>
            <person name="Xie B."/>
        </authorList>
    </citation>
    <scope>NUCLEOTIDE SEQUENCE</scope>
    <source>
        <strain evidence="7">BazhouSP</strain>
    </source>
</reference>
<dbReference type="Gene3D" id="3.40.50.1240">
    <property type="entry name" value="Phosphoglycerate mutase-like"/>
    <property type="match status" value="1"/>
</dbReference>
<dbReference type="SUPFAM" id="SSF53254">
    <property type="entry name" value="Phosphoglycerate mutase-like"/>
    <property type="match status" value="1"/>
</dbReference>
<dbReference type="GO" id="GO:0005794">
    <property type="term" value="C:Golgi apparatus"/>
    <property type="evidence" value="ECO:0007669"/>
    <property type="project" value="TreeGrafter"/>
</dbReference>
<dbReference type="CDD" id="cd07061">
    <property type="entry name" value="HP_HAP_like"/>
    <property type="match status" value="1"/>
</dbReference>
<proteinExistence type="inferred from homology"/>
<dbReference type="AlphaFoldDB" id="A0AAD4NJE0"/>
<dbReference type="PANTHER" id="PTHR11567">
    <property type="entry name" value="ACID PHOSPHATASE-RELATED"/>
    <property type="match status" value="1"/>
</dbReference>
<keyword evidence="6" id="KW-1133">Transmembrane helix</keyword>
<sequence>MLRHRLRTWLILGCIILFTFVLWDLNQEGEIIHHRGGQRANESNPSELFKEHCQYLENDIEGQEGDVPEAYEIVALVLAFRHGERSPVVPIMPDAVQPDCSAYFDTHRRAFSALEQLITSQDFQTFLRIDQKFGKYPQFPDRSRCQLGRMTAEGALQLVRLGNLLRGKYFSAGLLKGLNAEDVFIISSLFPRTFQSAIAFTSSFFFPLLNSNFTSLTLKSSKNTYFCWDKECVCPALKRFRIEFELERSKNFFSNSPPVLRQRLQNLIKIVGIKVLEHPLEFVDAVLGRYACRRLPLPCDKNRECVTFEDFQDSLQEAKQIVKRLSQSTPLNSLARRLFVTESYTILRDLRNVIAKVQSGYGKQVRVYSGHDVTLEPLIFSLGLENDTQFVHYASRIAFEVYKSKRPNTDPEASVLLKIIVNGFDQTSNIGFCKPLLYGLCSALNFEKFFESAFFQMAGAKNHDDLCAH</sequence>
<dbReference type="GO" id="GO:0016791">
    <property type="term" value="F:phosphatase activity"/>
    <property type="evidence" value="ECO:0007669"/>
    <property type="project" value="TreeGrafter"/>
</dbReference>